<dbReference type="EMBL" id="MF405918">
    <property type="protein sequence ID" value="AUL78934.3"/>
    <property type="molecule type" value="Genomic_DNA"/>
</dbReference>
<dbReference type="Proteomes" id="UP000241719">
    <property type="component" value="Segment"/>
</dbReference>
<sequence>MPLPRNARARNNSTKLRNQSTHEIARKTSQLDAVCDKHKIGNLTFRSCKYATSEGKVTFVEHDHIRGNMKSGIMIVKANTLAPSDNLYDLVEIEKAKKERDEKKRQEETEKARIEIERLKTQNATTNIPEGGEQHQNLLEQLVDEDEKTNSNVVENTTAIAENKDVEKDTSKEIMEELNDPISIEVSEKLEDNTNKVDMPDTEQLDPEDMATTNDTNECSSDCNHDHEQKNDKKDKSAKAKREKAIKQMQEELAKKAKNKNGNKYFRNFMKDIRSKFSLKEEPEIKYFEVKAETTDMVIDGVRAYRISMPENTKETYFLLIGDLQMKSGLIRQIDPAYKADKVFKEQHDFLERIKAKENAKTTELTEDLLEDEDEFDDLDELGISDDESNSSDEESVPKLINNETKEIEVNNVDDFLNPDILKLNK</sequence>
<organism evidence="1 2">
    <name type="scientific">Tupanvirus deep ocean</name>
    <dbReference type="NCBI Taxonomy" id="2126984"/>
    <lineage>
        <taxon>Viruses</taxon>
        <taxon>Varidnaviria</taxon>
        <taxon>Bamfordvirae</taxon>
        <taxon>Nucleocytoviricota</taxon>
        <taxon>Megaviricetes</taxon>
        <taxon>Imitervirales</taxon>
        <taxon>Mimiviridae</taxon>
        <taxon>Megamimivirinae</taxon>
        <taxon>Tupanvirus</taxon>
        <taxon>Tupanvirus altamarinense</taxon>
    </lineage>
</organism>
<evidence type="ECO:0000313" key="2">
    <source>
        <dbReference type="Proteomes" id="UP000241719"/>
    </source>
</evidence>
<reference evidence="1 2" key="1">
    <citation type="journal article" date="2018" name="Nat. Commun.">
        <title>Tailed giant Tupanvirus possesses the most complete translational apparatus of the known virosphere.</title>
        <authorList>
            <person name="Abrahao J."/>
            <person name="Silva L."/>
            <person name="Silva L.S."/>
            <person name="Khalil J.Y.B."/>
            <person name="Rodrigues R."/>
            <person name="Arantes T."/>
            <person name="Assis F."/>
            <person name="Boratto P."/>
            <person name="Andrade M."/>
            <person name="Kroon E.G."/>
            <person name="Ribeiro B."/>
            <person name="Bergier I."/>
            <person name="Seligmann H."/>
            <person name="Ghigo E."/>
            <person name="Colson P."/>
            <person name="Levasseur A."/>
            <person name="Kroemer G."/>
            <person name="Raoult D."/>
            <person name="La Scola B."/>
        </authorList>
    </citation>
    <scope>NUCLEOTIDE SEQUENCE [LARGE SCALE GENOMIC DNA]</scope>
    <source>
        <strain evidence="1">Deep ocean</strain>
    </source>
</reference>
<protein>
    <submittedName>
        <fullName evidence="1">Uncharacterized protein</fullName>
    </submittedName>
</protein>
<name>A0AC59HBY4_9VIRU</name>
<keyword evidence="2" id="KW-1185">Reference proteome</keyword>
<proteinExistence type="predicted"/>
<evidence type="ECO:0000313" key="1">
    <source>
        <dbReference type="EMBL" id="AUL78934.3"/>
    </source>
</evidence>
<accession>A0AC59HBY4</accession>